<dbReference type="PANTHER" id="PTHR43772">
    <property type="entry name" value="ENDO-1,4-BETA-XYLANASE"/>
    <property type="match status" value="1"/>
</dbReference>
<dbReference type="SUPFAM" id="SSF49785">
    <property type="entry name" value="Galactose-binding domain-like"/>
    <property type="match status" value="1"/>
</dbReference>
<dbReference type="Gene3D" id="2.115.10.20">
    <property type="entry name" value="Glycosyl hydrolase domain, family 43"/>
    <property type="match status" value="1"/>
</dbReference>
<dbReference type="Proteomes" id="UP000653127">
    <property type="component" value="Unassembled WGS sequence"/>
</dbReference>
<evidence type="ECO:0000256" key="3">
    <source>
        <dbReference type="ARBA" id="ARBA00022801"/>
    </source>
</evidence>
<keyword evidence="5" id="KW-0326">Glycosidase</keyword>
<dbReference type="Pfam" id="PF04616">
    <property type="entry name" value="Glyco_hydro_43"/>
    <property type="match status" value="1"/>
</dbReference>
<dbReference type="Gene3D" id="1.10.1330.10">
    <property type="entry name" value="Dockerin domain"/>
    <property type="match status" value="1"/>
</dbReference>
<dbReference type="GO" id="GO:0045493">
    <property type="term" value="P:xylan catabolic process"/>
    <property type="evidence" value="ECO:0007669"/>
    <property type="project" value="UniProtKB-KW"/>
</dbReference>
<evidence type="ECO:0000256" key="6">
    <source>
        <dbReference type="PIRSR" id="PIRSR606710-2"/>
    </source>
</evidence>
<dbReference type="InterPro" id="IPR052176">
    <property type="entry name" value="Glycosyl_Hydrlase_43_Enz"/>
</dbReference>
<keyword evidence="7" id="KW-0732">Signal</keyword>
<evidence type="ECO:0000256" key="7">
    <source>
        <dbReference type="SAM" id="SignalP"/>
    </source>
</evidence>
<keyword evidence="4" id="KW-0119">Carbohydrate metabolism</keyword>
<organism evidence="9 10">
    <name type="scientific">Ligaoa zhengdingensis</name>
    <dbReference type="NCBI Taxonomy" id="2763658"/>
    <lineage>
        <taxon>Bacteria</taxon>
        <taxon>Bacillati</taxon>
        <taxon>Bacillota</taxon>
        <taxon>Clostridia</taxon>
        <taxon>Eubacteriales</taxon>
        <taxon>Oscillospiraceae</taxon>
        <taxon>Ligaoa</taxon>
    </lineage>
</organism>
<evidence type="ECO:0000256" key="1">
    <source>
        <dbReference type="ARBA" id="ARBA00009865"/>
    </source>
</evidence>
<feature type="signal peptide" evidence="7">
    <location>
        <begin position="1"/>
        <end position="26"/>
    </location>
</feature>
<evidence type="ECO:0000256" key="4">
    <source>
        <dbReference type="ARBA" id="ARBA00023277"/>
    </source>
</evidence>
<dbReference type="GO" id="GO:0004553">
    <property type="term" value="F:hydrolase activity, hydrolyzing O-glycosyl compounds"/>
    <property type="evidence" value="ECO:0007669"/>
    <property type="project" value="InterPro"/>
</dbReference>
<keyword evidence="3" id="KW-0378">Hydrolase</keyword>
<dbReference type="Gene3D" id="2.60.40.2700">
    <property type="match status" value="1"/>
</dbReference>
<keyword evidence="2" id="KW-0624">Polysaccharide degradation</keyword>
<keyword evidence="10" id="KW-1185">Reference proteome</keyword>
<comment type="similarity">
    <text evidence="1">Belongs to the glycosyl hydrolase 43 family.</text>
</comment>
<evidence type="ECO:0000313" key="9">
    <source>
        <dbReference type="EMBL" id="MBC8545816.1"/>
    </source>
</evidence>
<feature type="chain" id="PRO_5036896648" evidence="7">
    <location>
        <begin position="27"/>
        <end position="1208"/>
    </location>
</feature>
<dbReference type="InterPro" id="IPR006710">
    <property type="entry name" value="Glyco_hydro_43"/>
</dbReference>
<sequence length="1208" mass="132254">MLKKRIISVLTSLVLCTGLMPMTAMAADEEPFVQPNNPVIKSIFTADPEAHVWPTEPNKLYIYSSHDPYPYAGCNNMDMYHVFSTENMVDFEDEGEILRRSDLNDLSWITPSTSNSSFMWAPDAAYKDGWYYFYFPVSRDVKNWGATWETGVLRSRYPDRDFERIPAEDVDANPGKPWLGFIRDSGSTDGYNNMYDVCVRVYDGEAYIYNGAAQTLWQGKLKDDMVTLDGKLELVSTDNRNTANNNGTPEAYNRLQHYHEGPSAFRRQNADGEWVYYLIYPGGAGTGPNGLSGDSFFYCMADSPLGPWEDAQIFFNPTGCGTSHGSITEFNGKWYWFYHTQDLSNIGEQRSVSVEEVIFNDDGSIQRFSKTSEGVLQNGPDYEKPSGYILGAEDAVIDGTGTLPVLSTDPAAGNGGAVLTTCGANNTTITFNDVDGGETGSRARLRFHYSTPDAVPKLQLFVNGVDYKGINFPKTGGNSFYSEIELTTKRLNPGKTNTIQLSGINQGRMNLNYIEVILLDDEPAPGYFDLTVTQTEGGTAEAKWSQQDAGESLNVAAGSKVTLSYDEGAGEFDGWEVVKPEGLVITDNSFYMPYGEVEVKPIFDNEGNARRPIISTQPKDVTVIVDTEAELSVEAMVKDSGVVTYQWYSNTTDSNVGGTEIAGATSASFKPSTAEIGTFYYYVVITNTNADAVGSEKTAFVTSDVATVQVDPAPSTECDIVSIGDPFEIDGTDVTATVSNHVTAMDMNEMVQVSDDATWMMYSDAEFTTEALKVVSPVLPGDNVRYIRVTAQDGITTKDYTVTITRETNTIGKVASAVDGTIDPASWGGKVFTLAEGLEGTEILFGTNPPKGFNADIYLTYDENNLYLGLDVTDPNWTAAKAGANLWQGCGIQLNLWSGRDGGRSEYGFGLTADGPSHYQWSTASGATTLPRDYSNYEIKRIEGTDTFIYTIAIPLDSFRKDADANPLTEGEEVLFSLSYNYPSATNMDCAFNMGFHSKALNDARYLMLGSEIAMTLTTDAHNVKAGDYFNVNASFISEQASNVVVLNYTFDGDKFEYANYTPADGIAVVDAQYGDGFAKITLMAPNYKVKQLGDIMLHAKEDAALNREQQGVQVNAEYVLIDGEGVKTIKEAAASTSFTTIGNGTTDPVVPGDTNDDGILDLIDLSNMIDWFGTTSGDEKWDVLCFFDFNNNGEIDISDIAYLARQL</sequence>
<dbReference type="SUPFAM" id="SSF49344">
    <property type="entry name" value="CBD9-like"/>
    <property type="match status" value="1"/>
</dbReference>
<dbReference type="InterPro" id="IPR016134">
    <property type="entry name" value="Dockerin_dom"/>
</dbReference>
<keyword evidence="2" id="KW-0858">Xylan degradation</keyword>
<dbReference type="Gene3D" id="2.60.40.1190">
    <property type="match status" value="1"/>
</dbReference>
<dbReference type="PROSITE" id="PS00018">
    <property type="entry name" value="EF_HAND_1"/>
    <property type="match status" value="1"/>
</dbReference>
<dbReference type="InterPro" id="IPR008979">
    <property type="entry name" value="Galactose-bd-like_sf"/>
</dbReference>
<feature type="domain" description="Dockerin" evidence="8">
    <location>
        <begin position="1148"/>
        <end position="1208"/>
    </location>
</feature>
<proteinExistence type="inferred from homology"/>
<dbReference type="InterPro" id="IPR018247">
    <property type="entry name" value="EF_Hand_1_Ca_BS"/>
</dbReference>
<dbReference type="Gene3D" id="2.60.120.260">
    <property type="entry name" value="Galactose-binding domain-like"/>
    <property type="match status" value="1"/>
</dbReference>
<dbReference type="PROSITE" id="PS51766">
    <property type="entry name" value="DOCKERIN"/>
    <property type="match status" value="1"/>
</dbReference>
<reference evidence="9" key="1">
    <citation type="submission" date="2020-08" db="EMBL/GenBank/DDBJ databases">
        <title>Genome public.</title>
        <authorList>
            <person name="Liu C."/>
            <person name="Sun Q."/>
        </authorList>
    </citation>
    <scope>NUCLEOTIDE SEQUENCE</scope>
    <source>
        <strain evidence="9">NSJ-31</strain>
    </source>
</reference>
<dbReference type="RefSeq" id="WP_249281971.1">
    <property type="nucleotide sequence ID" value="NZ_JACRST010000002.1"/>
</dbReference>
<comment type="caution">
    <text evidence="9">The sequence shown here is derived from an EMBL/GenBank/DDBJ whole genome shotgun (WGS) entry which is preliminary data.</text>
</comment>
<dbReference type="CDD" id="cd08990">
    <property type="entry name" value="GH43_AXH_like"/>
    <property type="match status" value="1"/>
</dbReference>
<dbReference type="AlphaFoldDB" id="A0A926DXB5"/>
<evidence type="ECO:0000256" key="5">
    <source>
        <dbReference type="ARBA" id="ARBA00023295"/>
    </source>
</evidence>
<dbReference type="SUPFAM" id="SSF63446">
    <property type="entry name" value="Type I dockerin domain"/>
    <property type="match status" value="1"/>
</dbReference>
<evidence type="ECO:0000313" key="10">
    <source>
        <dbReference type="Proteomes" id="UP000653127"/>
    </source>
</evidence>
<dbReference type="PANTHER" id="PTHR43772:SF2">
    <property type="entry name" value="PUTATIVE (AFU_ORTHOLOGUE AFUA_2G04480)-RELATED"/>
    <property type="match status" value="1"/>
</dbReference>
<dbReference type="EMBL" id="JACRST010000002">
    <property type="protein sequence ID" value="MBC8545816.1"/>
    <property type="molecule type" value="Genomic_DNA"/>
</dbReference>
<gene>
    <name evidence="9" type="ORF">H8711_02540</name>
</gene>
<feature type="site" description="Important for catalytic activity, responsible for pKa modulation of the active site Glu and correct orientation of both the proton donor and substrate" evidence="6">
    <location>
        <position position="196"/>
    </location>
</feature>
<protein>
    <submittedName>
        <fullName evidence="9">Family 43 glycosylhydrolase</fullName>
    </submittedName>
</protein>
<dbReference type="SUPFAM" id="SSF75005">
    <property type="entry name" value="Arabinanase/levansucrase/invertase"/>
    <property type="match status" value="1"/>
</dbReference>
<evidence type="ECO:0000259" key="8">
    <source>
        <dbReference type="PROSITE" id="PS51766"/>
    </source>
</evidence>
<dbReference type="InterPro" id="IPR036439">
    <property type="entry name" value="Dockerin_dom_sf"/>
</dbReference>
<dbReference type="InterPro" id="IPR023296">
    <property type="entry name" value="Glyco_hydro_beta-prop_sf"/>
</dbReference>
<evidence type="ECO:0000256" key="2">
    <source>
        <dbReference type="ARBA" id="ARBA00022651"/>
    </source>
</evidence>
<accession>A0A926DXB5</accession>
<name>A0A926DXB5_9FIRM</name>